<protein>
    <submittedName>
        <fullName evidence="1">YlbF family regulator</fullName>
    </submittedName>
</protein>
<dbReference type="RefSeq" id="WP_284679219.1">
    <property type="nucleotide sequence ID" value="NZ_CP060096.1"/>
</dbReference>
<dbReference type="KEGG" id="aaut:ACETAC_06385"/>
<dbReference type="Proteomes" id="UP000671913">
    <property type="component" value="Chromosome"/>
</dbReference>
<organism evidence="1 2">
    <name type="scientific">Aceticella autotrophica</name>
    <dbReference type="NCBI Taxonomy" id="2755338"/>
    <lineage>
        <taxon>Bacteria</taxon>
        <taxon>Bacillati</taxon>
        <taxon>Bacillota</taxon>
        <taxon>Clostridia</taxon>
        <taxon>Thermoanaerobacterales</taxon>
        <taxon>Thermoanaerobacteraceae</taxon>
        <taxon>Aceticella</taxon>
    </lineage>
</organism>
<name>A0A974Y793_9THEO</name>
<sequence>MNVYDKAYELKKAIEQLPEYISYKEAVKKINSNEQNKRMLKDFKEKQLEIHVKELSGKKPDEQEIESLKKLYDILNLNPDLSSYLYAEYTFSKIMDDITKIITEVVNVNSTNK</sequence>
<evidence type="ECO:0000313" key="2">
    <source>
        <dbReference type="Proteomes" id="UP000671913"/>
    </source>
</evidence>
<dbReference type="InterPro" id="IPR023378">
    <property type="entry name" value="YheA/YmcA-like_dom_sf"/>
</dbReference>
<dbReference type="EMBL" id="CP060096">
    <property type="protein sequence ID" value="QSZ26543.1"/>
    <property type="molecule type" value="Genomic_DNA"/>
</dbReference>
<dbReference type="SUPFAM" id="SSF158622">
    <property type="entry name" value="YheA/YmcA-like"/>
    <property type="match status" value="1"/>
</dbReference>
<keyword evidence="2" id="KW-1185">Reference proteome</keyword>
<dbReference type="InterPro" id="IPR010368">
    <property type="entry name" value="Com_YlbF"/>
</dbReference>
<proteinExistence type="predicted"/>
<dbReference type="Pfam" id="PF06133">
    <property type="entry name" value="Com_YlbF"/>
    <property type="match status" value="1"/>
</dbReference>
<dbReference type="AlphaFoldDB" id="A0A974Y793"/>
<gene>
    <name evidence="1" type="ORF">ACETAC_06385</name>
</gene>
<accession>A0A974Y793</accession>
<dbReference type="Gene3D" id="1.20.1500.10">
    <property type="entry name" value="YheA/YmcA-like"/>
    <property type="match status" value="1"/>
</dbReference>
<evidence type="ECO:0000313" key="1">
    <source>
        <dbReference type="EMBL" id="QSZ26543.1"/>
    </source>
</evidence>
<reference evidence="1" key="1">
    <citation type="submission" date="2020-08" db="EMBL/GenBank/DDBJ databases">
        <title>Genomic insights into the carbon and energy metabolism of the first obligate autotrophic acetogenic bacterium Aceticella autotrophica gen. nov., sp. nov.</title>
        <authorList>
            <person name="Toshchakov S.V."/>
            <person name="Elcheninov A.G."/>
            <person name="Kublanov I.V."/>
            <person name="Frolov E.N."/>
            <person name="Lebedinsky A.V."/>
        </authorList>
    </citation>
    <scope>NUCLEOTIDE SEQUENCE</scope>
    <source>
        <strain evidence="1">3443-3Ac</strain>
    </source>
</reference>